<keyword evidence="1" id="KW-0285">Flavoprotein</keyword>
<evidence type="ECO:0000259" key="6">
    <source>
        <dbReference type="PROSITE" id="PS51085"/>
    </source>
</evidence>
<evidence type="ECO:0000313" key="8">
    <source>
        <dbReference type="EMBL" id="MFC5382626.1"/>
    </source>
</evidence>
<dbReference type="Proteomes" id="UP001596122">
    <property type="component" value="Unassembled WGS sequence"/>
</dbReference>
<dbReference type="InterPro" id="IPR012175">
    <property type="entry name" value="Xanth_DH_ssu_bac"/>
</dbReference>
<evidence type="ECO:0000313" key="9">
    <source>
        <dbReference type="Proteomes" id="UP001596122"/>
    </source>
</evidence>
<evidence type="ECO:0000259" key="7">
    <source>
        <dbReference type="PROSITE" id="PS51387"/>
    </source>
</evidence>
<dbReference type="Gene3D" id="3.30.465.10">
    <property type="match status" value="1"/>
</dbReference>
<dbReference type="Pfam" id="PF03450">
    <property type="entry name" value="CO_deh_flav_C"/>
    <property type="match status" value="1"/>
</dbReference>
<organism evidence="8 9">
    <name type="scientific">Aquipuribacter nitratireducens</name>
    <dbReference type="NCBI Taxonomy" id="650104"/>
    <lineage>
        <taxon>Bacteria</taxon>
        <taxon>Bacillati</taxon>
        <taxon>Actinomycetota</taxon>
        <taxon>Actinomycetes</taxon>
        <taxon>Micrococcales</taxon>
        <taxon>Intrasporangiaceae</taxon>
        <taxon>Aquipuribacter</taxon>
    </lineage>
</organism>
<dbReference type="SUPFAM" id="SSF55447">
    <property type="entry name" value="CO dehydrogenase flavoprotein C-terminal domain-like"/>
    <property type="match status" value="1"/>
</dbReference>
<dbReference type="Gene3D" id="3.30.390.50">
    <property type="entry name" value="CO dehydrogenase flavoprotein, C-terminal domain"/>
    <property type="match status" value="1"/>
</dbReference>
<dbReference type="SMART" id="SM01092">
    <property type="entry name" value="CO_deh_flav_C"/>
    <property type="match status" value="1"/>
</dbReference>
<evidence type="ECO:0000256" key="5">
    <source>
        <dbReference type="ARBA" id="ARBA00023004"/>
    </source>
</evidence>
<dbReference type="PANTHER" id="PTHR45444:SF3">
    <property type="entry name" value="XANTHINE DEHYDROGENASE"/>
    <property type="match status" value="1"/>
</dbReference>
<dbReference type="InterPro" id="IPR016169">
    <property type="entry name" value="FAD-bd_PCMH_sub2"/>
</dbReference>
<proteinExistence type="predicted"/>
<comment type="caution">
    <text evidence="8">The sequence shown here is derived from an EMBL/GenBank/DDBJ whole genome shotgun (WGS) entry which is preliminary data.</text>
</comment>
<dbReference type="InterPro" id="IPR001041">
    <property type="entry name" value="2Fe-2S_ferredoxin-type"/>
</dbReference>
<dbReference type="InterPro" id="IPR036683">
    <property type="entry name" value="CO_DH_flav_C_dom_sf"/>
</dbReference>
<dbReference type="InterPro" id="IPR016167">
    <property type="entry name" value="FAD-bd_PCMH_sub1"/>
</dbReference>
<dbReference type="PIRSF" id="PIRSF036557">
    <property type="entry name" value="XdhA_RC"/>
    <property type="match status" value="1"/>
</dbReference>
<dbReference type="PROSITE" id="PS51085">
    <property type="entry name" value="2FE2S_FER_2"/>
    <property type="match status" value="1"/>
</dbReference>
<reference evidence="9" key="1">
    <citation type="journal article" date="2019" name="Int. J. Syst. Evol. Microbiol.">
        <title>The Global Catalogue of Microorganisms (GCM) 10K type strain sequencing project: providing services to taxonomists for standard genome sequencing and annotation.</title>
        <authorList>
            <consortium name="The Broad Institute Genomics Platform"/>
            <consortium name="The Broad Institute Genome Sequencing Center for Infectious Disease"/>
            <person name="Wu L."/>
            <person name="Ma J."/>
        </authorList>
    </citation>
    <scope>NUCLEOTIDE SEQUENCE [LARGE SCALE GENOMIC DNA]</scope>
    <source>
        <strain evidence="9">CCUG 43114</strain>
    </source>
</reference>
<dbReference type="PANTHER" id="PTHR45444">
    <property type="entry name" value="XANTHINE DEHYDROGENASE"/>
    <property type="match status" value="1"/>
</dbReference>
<keyword evidence="2" id="KW-0479">Metal-binding</keyword>
<dbReference type="SUPFAM" id="SSF54292">
    <property type="entry name" value="2Fe-2S ferredoxin-like"/>
    <property type="match status" value="1"/>
</dbReference>
<dbReference type="Pfam" id="PF00941">
    <property type="entry name" value="FAD_binding_5"/>
    <property type="match status" value="1"/>
</dbReference>
<sequence>MAVVPTTAPLVVPGTSPTTTLLAALRAAGRVGTKEGCGDGDCGACTVAVREPGGAWSAVTSCLVPVGAVAGREVLTVEDVAAPDGTLHPVQQALVDAAGSQCGYCTPGFVMSMVAGFHDPACAGPEGLPDDVVEGNLCRCTGYAPIRRACRALSGASAEPPVGGVVAGARGAAVEAAGRTYHRPTTLADALRLLEEHPDATVLAGATDLGIELSHHRLDPRVTVALEDVAELHHLAVTPTHLEIGAGVSLTRLEREAAGHLPALDEMLRWFAARQVRNRATLGGNLGTASPIGDLPPVLLALDAELVLADLDGERAVPVEDFFTGYRETVLRPGELIRLVRVPLARSDGTTRRLTWSYKVGKRGADDISVVAFAATLDLDADGCVRHARLAYGGVAVTPVRAHEVEASLLGRRLDPATVADTSARLQAWVKPLDDHRASAAYRRRLVGSLFEKLVAEHAGPGTGGRADAGDAA</sequence>
<dbReference type="InterPro" id="IPR016166">
    <property type="entry name" value="FAD-bd_PCMH"/>
</dbReference>
<dbReference type="PROSITE" id="PS00197">
    <property type="entry name" value="2FE2S_FER_1"/>
    <property type="match status" value="1"/>
</dbReference>
<gene>
    <name evidence="8" type="ORF">ACFPJ6_17820</name>
</gene>
<dbReference type="InterPro" id="IPR005107">
    <property type="entry name" value="CO_DH_flav_C"/>
</dbReference>
<dbReference type="SUPFAM" id="SSF56176">
    <property type="entry name" value="FAD-binding/transporter-associated domain-like"/>
    <property type="match status" value="1"/>
</dbReference>
<dbReference type="EMBL" id="JBHSLD010000028">
    <property type="protein sequence ID" value="MFC5382626.1"/>
    <property type="molecule type" value="Genomic_DNA"/>
</dbReference>
<dbReference type="PROSITE" id="PS51387">
    <property type="entry name" value="FAD_PCMH"/>
    <property type="match status" value="1"/>
</dbReference>
<evidence type="ECO:0000256" key="2">
    <source>
        <dbReference type="ARBA" id="ARBA00022723"/>
    </source>
</evidence>
<evidence type="ECO:0000256" key="4">
    <source>
        <dbReference type="ARBA" id="ARBA00023002"/>
    </source>
</evidence>
<dbReference type="Pfam" id="PF00111">
    <property type="entry name" value="Fer2"/>
    <property type="match status" value="1"/>
</dbReference>
<dbReference type="InterPro" id="IPR012675">
    <property type="entry name" value="Beta-grasp_dom_sf"/>
</dbReference>
<keyword evidence="5" id="KW-0408">Iron</keyword>
<dbReference type="InterPro" id="IPR036318">
    <property type="entry name" value="FAD-bd_PCMH-like_sf"/>
</dbReference>
<dbReference type="SUPFAM" id="SSF47741">
    <property type="entry name" value="CO dehydrogenase ISP C-domain like"/>
    <property type="match status" value="1"/>
</dbReference>
<dbReference type="Gene3D" id="3.10.20.30">
    <property type="match status" value="1"/>
</dbReference>
<feature type="domain" description="FAD-binding PCMH-type" evidence="7">
    <location>
        <begin position="174"/>
        <end position="347"/>
    </location>
</feature>
<feature type="domain" description="2Fe-2S ferredoxin-type" evidence="6">
    <location>
        <begin position="1"/>
        <end position="80"/>
    </location>
</feature>
<evidence type="ECO:0000256" key="3">
    <source>
        <dbReference type="ARBA" id="ARBA00022827"/>
    </source>
</evidence>
<keyword evidence="9" id="KW-1185">Reference proteome</keyword>
<dbReference type="CDD" id="cd00207">
    <property type="entry name" value="fer2"/>
    <property type="match status" value="1"/>
</dbReference>
<dbReference type="InterPro" id="IPR006058">
    <property type="entry name" value="2Fe2S_fd_BS"/>
</dbReference>
<dbReference type="Gene3D" id="3.30.43.10">
    <property type="entry name" value="Uridine Diphospho-n-acetylenolpyruvylglucosamine Reductase, domain 2"/>
    <property type="match status" value="1"/>
</dbReference>
<dbReference type="Gene3D" id="1.10.150.120">
    <property type="entry name" value="[2Fe-2S]-binding domain"/>
    <property type="match status" value="1"/>
</dbReference>
<keyword evidence="4" id="KW-0560">Oxidoreductase</keyword>
<protein>
    <submittedName>
        <fullName evidence="8">Xanthine dehydrogenase small subunit</fullName>
    </submittedName>
</protein>
<dbReference type="InterPro" id="IPR016208">
    <property type="entry name" value="Ald_Oxase/xanthine_DH-like"/>
</dbReference>
<dbReference type="InterPro" id="IPR002346">
    <property type="entry name" value="Mopterin_DH_FAD-bd"/>
</dbReference>
<evidence type="ECO:0000256" key="1">
    <source>
        <dbReference type="ARBA" id="ARBA00022630"/>
    </source>
</evidence>
<keyword evidence="3" id="KW-0274">FAD</keyword>
<dbReference type="InterPro" id="IPR002888">
    <property type="entry name" value="2Fe-2S-bd"/>
</dbReference>
<name>A0ABW0GWU4_9MICO</name>
<dbReference type="InterPro" id="IPR036010">
    <property type="entry name" value="2Fe-2S_ferredoxin-like_sf"/>
</dbReference>
<dbReference type="Pfam" id="PF01799">
    <property type="entry name" value="Fer2_2"/>
    <property type="match status" value="1"/>
</dbReference>
<dbReference type="InterPro" id="IPR036884">
    <property type="entry name" value="2Fe-2S-bd_dom_sf"/>
</dbReference>
<accession>A0ABW0GWU4</accession>
<dbReference type="RefSeq" id="WP_340270295.1">
    <property type="nucleotide sequence ID" value="NZ_JBBEOG010000006.1"/>
</dbReference>